<dbReference type="PANTHER" id="PTHR24249:SF372">
    <property type="entry name" value="G-PROTEIN COUPLED RECEPTORS FAMILY 1 PROFILE DOMAIN-CONTAINING PROTEIN"/>
    <property type="match status" value="1"/>
</dbReference>
<dbReference type="SMART" id="SM01381">
    <property type="entry name" value="7TM_GPCR_Srsx"/>
    <property type="match status" value="1"/>
</dbReference>
<evidence type="ECO:0000256" key="5">
    <source>
        <dbReference type="ARBA" id="ARBA00023040"/>
    </source>
</evidence>
<evidence type="ECO:0000256" key="8">
    <source>
        <dbReference type="ARBA" id="ARBA00023224"/>
    </source>
</evidence>
<evidence type="ECO:0000256" key="1">
    <source>
        <dbReference type="ARBA" id="ARBA00004651"/>
    </source>
</evidence>
<gene>
    <name evidence="12" type="ORF">OS493_029628</name>
</gene>
<reference evidence="12" key="1">
    <citation type="submission" date="2023-01" db="EMBL/GenBank/DDBJ databases">
        <title>Genome assembly of the deep-sea coral Lophelia pertusa.</title>
        <authorList>
            <person name="Herrera S."/>
            <person name="Cordes E."/>
        </authorList>
    </citation>
    <scope>NUCLEOTIDE SEQUENCE</scope>
    <source>
        <strain evidence="12">USNM1676648</strain>
        <tissue evidence="12">Polyp</tissue>
    </source>
</reference>
<dbReference type="PRINTS" id="PR00237">
    <property type="entry name" value="GPCRRHODOPSN"/>
</dbReference>
<dbReference type="EMBL" id="MU825426">
    <property type="protein sequence ID" value="KAJ7389728.1"/>
    <property type="molecule type" value="Genomic_DNA"/>
</dbReference>
<dbReference type="OrthoDB" id="5949920at2759"/>
<feature type="transmembrane region" description="Helical" evidence="10">
    <location>
        <begin position="104"/>
        <end position="127"/>
    </location>
</feature>
<dbReference type="GO" id="GO:0005886">
    <property type="term" value="C:plasma membrane"/>
    <property type="evidence" value="ECO:0007669"/>
    <property type="project" value="UniProtKB-SubCell"/>
</dbReference>
<feature type="transmembrane region" description="Helical" evidence="10">
    <location>
        <begin position="176"/>
        <end position="197"/>
    </location>
</feature>
<keyword evidence="13" id="KW-1185">Reference proteome</keyword>
<proteinExistence type="inferred from homology"/>
<organism evidence="12 13">
    <name type="scientific">Desmophyllum pertusum</name>
    <dbReference type="NCBI Taxonomy" id="174260"/>
    <lineage>
        <taxon>Eukaryota</taxon>
        <taxon>Metazoa</taxon>
        <taxon>Cnidaria</taxon>
        <taxon>Anthozoa</taxon>
        <taxon>Hexacorallia</taxon>
        <taxon>Scleractinia</taxon>
        <taxon>Caryophylliina</taxon>
        <taxon>Caryophylliidae</taxon>
        <taxon>Desmophyllum</taxon>
    </lineage>
</organism>
<comment type="caution">
    <text evidence="12">The sequence shown here is derived from an EMBL/GenBank/DDBJ whole genome shotgun (WGS) entry which is preliminary data.</text>
</comment>
<evidence type="ECO:0000256" key="7">
    <source>
        <dbReference type="ARBA" id="ARBA00023170"/>
    </source>
</evidence>
<dbReference type="InterPro" id="IPR050569">
    <property type="entry name" value="TAAR"/>
</dbReference>
<dbReference type="PROSITE" id="PS00237">
    <property type="entry name" value="G_PROTEIN_RECEP_F1_1"/>
    <property type="match status" value="1"/>
</dbReference>
<protein>
    <recommendedName>
        <fullName evidence="11">G-protein coupled receptors family 1 profile domain-containing protein</fullName>
    </recommendedName>
</protein>
<feature type="transmembrane region" description="Helical" evidence="10">
    <location>
        <begin position="148"/>
        <end position="170"/>
    </location>
</feature>
<keyword evidence="2" id="KW-1003">Cell membrane</keyword>
<dbReference type="InterPro" id="IPR000276">
    <property type="entry name" value="GPCR_Rhodpsn"/>
</dbReference>
<keyword evidence="7 9" id="KW-0675">Receptor</keyword>
<dbReference type="PROSITE" id="PS50262">
    <property type="entry name" value="G_PROTEIN_RECEP_F1_2"/>
    <property type="match status" value="1"/>
</dbReference>
<dbReference type="PANTHER" id="PTHR24249">
    <property type="entry name" value="HISTAMINE RECEPTOR-RELATED G-PROTEIN COUPLED RECEPTOR"/>
    <property type="match status" value="1"/>
</dbReference>
<dbReference type="InterPro" id="IPR017452">
    <property type="entry name" value="GPCR_Rhodpsn_7TM"/>
</dbReference>
<keyword evidence="6 10" id="KW-0472">Membrane</keyword>
<comment type="similarity">
    <text evidence="9">Belongs to the G-protein coupled receptor 1 family.</text>
</comment>
<dbReference type="GO" id="GO:0004930">
    <property type="term" value="F:G protein-coupled receptor activity"/>
    <property type="evidence" value="ECO:0007669"/>
    <property type="project" value="UniProtKB-KW"/>
</dbReference>
<dbReference type="SUPFAM" id="SSF81321">
    <property type="entry name" value="Family A G protein-coupled receptor-like"/>
    <property type="match status" value="1"/>
</dbReference>
<evidence type="ECO:0000256" key="6">
    <source>
        <dbReference type="ARBA" id="ARBA00023136"/>
    </source>
</evidence>
<evidence type="ECO:0000256" key="10">
    <source>
        <dbReference type="SAM" id="Phobius"/>
    </source>
</evidence>
<feature type="domain" description="G-protein coupled receptors family 1 profile" evidence="11">
    <location>
        <begin position="47"/>
        <end position="307"/>
    </location>
</feature>
<dbReference type="Pfam" id="PF00001">
    <property type="entry name" value="7tm_1"/>
    <property type="match status" value="2"/>
</dbReference>
<evidence type="ECO:0000259" key="11">
    <source>
        <dbReference type="PROSITE" id="PS50262"/>
    </source>
</evidence>
<feature type="transmembrane region" description="Helical" evidence="10">
    <location>
        <begin position="250"/>
        <end position="268"/>
    </location>
</feature>
<feature type="transmembrane region" description="Helical" evidence="10">
    <location>
        <begin position="288"/>
        <end position="309"/>
    </location>
</feature>
<accession>A0A9X0D8P9</accession>
<feature type="transmembrane region" description="Helical" evidence="10">
    <location>
        <begin position="26"/>
        <end position="55"/>
    </location>
</feature>
<comment type="subcellular location">
    <subcellularLocation>
        <location evidence="1">Cell membrane</location>
        <topology evidence="1">Multi-pass membrane protein</topology>
    </subcellularLocation>
</comment>
<feature type="transmembrane region" description="Helical" evidence="10">
    <location>
        <begin position="67"/>
        <end position="92"/>
    </location>
</feature>
<dbReference type="Proteomes" id="UP001163046">
    <property type="component" value="Unassembled WGS sequence"/>
</dbReference>
<evidence type="ECO:0000313" key="13">
    <source>
        <dbReference type="Proteomes" id="UP001163046"/>
    </source>
</evidence>
<sequence length="331" mass="36947">MNSSVKFCVDSTLSTELAHFKLSPGIYHILMGVCIANGLLSPVAVLGNGLVLVVILKFSSLHTNSNILIFSLATTDILVGLVVQPSFVVYIASKLKLDFSCKALMSYLFTEIFCVGLSVLMLSLVCCDRYFAIVFPYKYLNRATKSRVIKTVAICWSTWLAFNVICRALKVKNDEFFSPIASVVISVSFSLNIVLNFKIFQVVRLHKRQILAHKQVVFELKARGNPEDNPEGSGQEAADIPRARLQDTRLAISVLLISGVLILCYLPLMLTSVADMMVDRDDLFDHVIYPLAETVAFLNSSLNPFLYCLRFRELRRKVDQVLKMGTSSNNN</sequence>
<evidence type="ECO:0000256" key="9">
    <source>
        <dbReference type="RuleBase" id="RU000688"/>
    </source>
</evidence>
<dbReference type="AlphaFoldDB" id="A0A9X0D8P9"/>
<name>A0A9X0D8P9_9CNID</name>
<keyword evidence="5 9" id="KW-0297">G-protein coupled receptor</keyword>
<evidence type="ECO:0000313" key="12">
    <source>
        <dbReference type="EMBL" id="KAJ7389728.1"/>
    </source>
</evidence>
<dbReference type="CDD" id="cd00637">
    <property type="entry name" value="7tm_classA_rhodopsin-like"/>
    <property type="match status" value="1"/>
</dbReference>
<dbReference type="Gene3D" id="1.20.1070.10">
    <property type="entry name" value="Rhodopsin 7-helix transmembrane proteins"/>
    <property type="match status" value="1"/>
</dbReference>
<evidence type="ECO:0000256" key="2">
    <source>
        <dbReference type="ARBA" id="ARBA00022475"/>
    </source>
</evidence>
<keyword evidence="4 10" id="KW-1133">Transmembrane helix</keyword>
<keyword evidence="3 9" id="KW-0812">Transmembrane</keyword>
<evidence type="ECO:0000256" key="4">
    <source>
        <dbReference type="ARBA" id="ARBA00022989"/>
    </source>
</evidence>
<evidence type="ECO:0000256" key="3">
    <source>
        <dbReference type="ARBA" id="ARBA00022692"/>
    </source>
</evidence>
<keyword evidence="8 9" id="KW-0807">Transducer</keyword>